<dbReference type="Gene3D" id="3.50.50.60">
    <property type="entry name" value="FAD/NAD(P)-binding domain"/>
    <property type="match status" value="1"/>
</dbReference>
<evidence type="ECO:0000256" key="3">
    <source>
        <dbReference type="ARBA" id="ARBA00023002"/>
    </source>
</evidence>
<dbReference type="InterPro" id="IPR002937">
    <property type="entry name" value="Amino_oxidase"/>
</dbReference>
<dbReference type="Proteomes" id="UP000236569">
    <property type="component" value="Unassembled WGS sequence"/>
</dbReference>
<keyword evidence="7" id="KW-1185">Reference proteome</keyword>
<evidence type="ECO:0000256" key="4">
    <source>
        <dbReference type="PIRSR" id="PIRSR601613-1"/>
    </source>
</evidence>
<sequence length="541" mass="58476">MTRTPLLGALRRAFTLARDAEHAGVSTDEALERRETLLSRRQVLRASAGAAAGLALTSCGQGALAGGGGPPIRSQGLGDGSPVAIIGAGVAGLTVAYRLHRAGIPYRVYEASTRAGGRMHTLRGHFPRPVELGGEFIDSGHKNIRALARELGLRLVDLGQTDVGLIPQWYDFGGRRHSEREAVDAFRPLVKRIDDDVASLGDDTVSYTNPGPGRRLDTISLRQYLEDIGARGWLLDLLDVAYNIEYGLETSEQSPLNFLYLVGTEPGQFELFGASDERYGIEGGNDRVPQALAAVVGANIRYGTWLEAVRGRRDGQYVLTFNRDGQRTDVVAPRVVFALPFTTLRRVDLSGLALPQVKRRAIAELGYGTNAKLIAGFTSRVWRDRYRSSGEVFTDRPWQNTWESSRGVSAPGGCLTNYLGGRRGLEVGTGTSEARTSAWLGEMERVFPGLNAARSGTAPVRAFWPGNPYVRASYACYRVGQWTTISGAEGEAVYGLHFCGEHTSIDAQGYMEGGVESGERVAREVLAAAGRKVRASAFALA</sequence>
<dbReference type="EMBL" id="BFAG01000007">
    <property type="protein sequence ID" value="GBF06124.1"/>
    <property type="molecule type" value="Genomic_DNA"/>
</dbReference>
<evidence type="ECO:0000259" key="5">
    <source>
        <dbReference type="Pfam" id="PF01593"/>
    </source>
</evidence>
<dbReference type="AlphaFoldDB" id="A0A2I9CVX7"/>
<dbReference type="InterPro" id="IPR001613">
    <property type="entry name" value="Flavin_amine_oxidase"/>
</dbReference>
<dbReference type="Gene3D" id="1.10.405.10">
    <property type="entry name" value="Guanine Nucleotide Dissociation Inhibitor, domain 1"/>
    <property type="match status" value="1"/>
</dbReference>
<feature type="binding site" evidence="4">
    <location>
        <begin position="110"/>
        <end position="111"/>
    </location>
    <ligand>
        <name>FAD</name>
        <dbReference type="ChEBI" id="CHEBI:57692"/>
    </ligand>
</feature>
<dbReference type="InterPro" id="IPR050703">
    <property type="entry name" value="Flavin_MAO"/>
</dbReference>
<dbReference type="PRINTS" id="PR00757">
    <property type="entry name" value="AMINEOXDASEF"/>
</dbReference>
<dbReference type="PANTHER" id="PTHR43563:SF1">
    <property type="entry name" value="AMINE OXIDASE [FLAVIN-CONTAINING] B"/>
    <property type="match status" value="1"/>
</dbReference>
<organism evidence="6 7">
    <name type="scientific">Deinococcus aerius</name>
    <dbReference type="NCBI Taxonomy" id="200253"/>
    <lineage>
        <taxon>Bacteria</taxon>
        <taxon>Thermotogati</taxon>
        <taxon>Deinococcota</taxon>
        <taxon>Deinococci</taxon>
        <taxon>Deinococcales</taxon>
        <taxon>Deinococcaceae</taxon>
        <taxon>Deinococcus</taxon>
    </lineage>
</organism>
<dbReference type="Gene3D" id="3.90.660.10">
    <property type="match status" value="1"/>
</dbReference>
<dbReference type="SUPFAM" id="SSF54373">
    <property type="entry name" value="FAD-linked reductases, C-terminal domain"/>
    <property type="match status" value="1"/>
</dbReference>
<name>A0A2I9CVX7_9DEIO</name>
<accession>A0A2I9CVX7</accession>
<evidence type="ECO:0000256" key="1">
    <source>
        <dbReference type="ARBA" id="ARBA00001974"/>
    </source>
</evidence>
<reference evidence="7" key="1">
    <citation type="submission" date="2018-01" db="EMBL/GenBank/DDBJ databases">
        <title>Draft Genome Sequence of the Radioresistant Bacterium Deinococcus aerius TR0125, Isolated from the Higher Atmosphere above Japan.</title>
        <authorList>
            <person name="Satoh K."/>
            <person name="Arai H."/>
            <person name="Sanzen T."/>
            <person name="Kawaguchi Y."/>
            <person name="Hayashi H."/>
            <person name="Yokobori S."/>
            <person name="Yamagishi A."/>
            <person name="Oono Y."/>
            <person name="Narumi I."/>
        </authorList>
    </citation>
    <scope>NUCLEOTIDE SEQUENCE [LARGE SCALE GENOMIC DNA]</scope>
    <source>
        <strain evidence="7">TR0125</strain>
    </source>
</reference>
<dbReference type="InterPro" id="IPR006311">
    <property type="entry name" value="TAT_signal"/>
</dbReference>
<proteinExistence type="inferred from homology"/>
<keyword evidence="3" id="KW-0560">Oxidoreductase</keyword>
<comment type="caution">
    <text evidence="6">The sequence shown here is derived from an EMBL/GenBank/DDBJ whole genome shotgun (WGS) entry which is preliminary data.</text>
</comment>
<feature type="binding site" evidence="4">
    <location>
        <position position="418"/>
    </location>
    <ligand>
        <name>substrate</name>
    </ligand>
</feature>
<dbReference type="PROSITE" id="PS51318">
    <property type="entry name" value="TAT"/>
    <property type="match status" value="1"/>
</dbReference>
<protein>
    <submittedName>
        <fullName evidence="6">Monoamine oxidase</fullName>
    </submittedName>
</protein>
<evidence type="ECO:0000313" key="6">
    <source>
        <dbReference type="EMBL" id="GBF06124.1"/>
    </source>
</evidence>
<dbReference type="PANTHER" id="PTHR43563">
    <property type="entry name" value="AMINE OXIDASE"/>
    <property type="match status" value="1"/>
</dbReference>
<comment type="similarity">
    <text evidence="2">Belongs to the flavin monoamine oxidase family.</text>
</comment>
<dbReference type="InterPro" id="IPR036188">
    <property type="entry name" value="FAD/NAD-bd_sf"/>
</dbReference>
<dbReference type="GO" id="GO:0016491">
    <property type="term" value="F:oxidoreductase activity"/>
    <property type="evidence" value="ECO:0007669"/>
    <property type="project" value="UniProtKB-KW"/>
</dbReference>
<feature type="domain" description="Amine oxidase" evidence="5">
    <location>
        <begin position="90"/>
        <end position="526"/>
    </location>
</feature>
<gene>
    <name evidence="6" type="ORF">DAERI_070122</name>
</gene>
<evidence type="ECO:0000313" key="7">
    <source>
        <dbReference type="Proteomes" id="UP000236569"/>
    </source>
</evidence>
<evidence type="ECO:0000256" key="2">
    <source>
        <dbReference type="ARBA" id="ARBA00005995"/>
    </source>
</evidence>
<dbReference type="RefSeq" id="WP_103129520.1">
    <property type="nucleotide sequence ID" value="NZ_BFAG01000007.1"/>
</dbReference>
<dbReference type="SUPFAM" id="SSF51905">
    <property type="entry name" value="FAD/NAD(P)-binding domain"/>
    <property type="match status" value="1"/>
</dbReference>
<dbReference type="Pfam" id="PF01593">
    <property type="entry name" value="Amino_oxidase"/>
    <property type="match status" value="1"/>
</dbReference>
<comment type="cofactor">
    <cofactor evidence="1">
        <name>FAD</name>
        <dbReference type="ChEBI" id="CHEBI:57692"/>
    </cofactor>
</comment>